<proteinExistence type="predicted"/>
<organism evidence="1 2">
    <name type="scientific">Aspergillus lucknowensis</name>
    <dbReference type="NCBI Taxonomy" id="176173"/>
    <lineage>
        <taxon>Eukaryota</taxon>
        <taxon>Fungi</taxon>
        <taxon>Dikarya</taxon>
        <taxon>Ascomycota</taxon>
        <taxon>Pezizomycotina</taxon>
        <taxon>Eurotiomycetes</taxon>
        <taxon>Eurotiomycetidae</taxon>
        <taxon>Eurotiales</taxon>
        <taxon>Aspergillaceae</taxon>
        <taxon>Aspergillus</taxon>
        <taxon>Aspergillus subgen. Nidulantes</taxon>
    </lineage>
</organism>
<gene>
    <name evidence="1" type="ORF">BJX67DRAFT_346627</name>
</gene>
<reference evidence="1 2" key="1">
    <citation type="submission" date="2024-07" db="EMBL/GenBank/DDBJ databases">
        <title>Section-level genome sequencing and comparative genomics of Aspergillus sections Usti and Cavernicolus.</title>
        <authorList>
            <consortium name="Lawrence Berkeley National Laboratory"/>
            <person name="Nybo J.L."/>
            <person name="Vesth T.C."/>
            <person name="Theobald S."/>
            <person name="Frisvad J.C."/>
            <person name="Larsen T.O."/>
            <person name="Kjaerboelling I."/>
            <person name="Rothschild-Mancinelli K."/>
            <person name="Lyhne E.K."/>
            <person name="Kogle M.E."/>
            <person name="Barry K."/>
            <person name="Clum A."/>
            <person name="Na H."/>
            <person name="Ledsgaard L."/>
            <person name="Lin J."/>
            <person name="Lipzen A."/>
            <person name="Kuo A."/>
            <person name="Riley R."/>
            <person name="Mondo S."/>
            <person name="Labutti K."/>
            <person name="Haridas S."/>
            <person name="Pangalinan J."/>
            <person name="Salamov A.A."/>
            <person name="Simmons B.A."/>
            <person name="Magnuson J.K."/>
            <person name="Chen J."/>
            <person name="Drula E."/>
            <person name="Henrissat B."/>
            <person name="Wiebenga A."/>
            <person name="Lubbers R.J."/>
            <person name="Gomes A.C."/>
            <person name="Macurrencykelacurrency M.R."/>
            <person name="Stajich J."/>
            <person name="Grigoriev I.V."/>
            <person name="Mortensen U.H."/>
            <person name="De Vries R.P."/>
            <person name="Baker S.E."/>
            <person name="Andersen M.R."/>
        </authorList>
    </citation>
    <scope>NUCLEOTIDE SEQUENCE [LARGE SCALE GENOMIC DNA]</scope>
    <source>
        <strain evidence="1 2">CBS 449.75</strain>
    </source>
</reference>
<protein>
    <submittedName>
        <fullName evidence="1">Uncharacterized protein</fullName>
    </submittedName>
</protein>
<comment type="caution">
    <text evidence="1">The sequence shown here is derived from an EMBL/GenBank/DDBJ whole genome shotgun (WGS) entry which is preliminary data.</text>
</comment>
<evidence type="ECO:0000313" key="1">
    <source>
        <dbReference type="EMBL" id="KAL2870127.1"/>
    </source>
</evidence>
<accession>A0ABR4LZZ1</accession>
<keyword evidence="2" id="KW-1185">Reference proteome</keyword>
<dbReference type="RefSeq" id="XP_070889106.1">
    <property type="nucleotide sequence ID" value="XM_071028434.1"/>
</dbReference>
<sequence length="55" mass="6710">MPGTTLPRRKYYSMIIFPSRSFYQRLLLRPRQNYRSDNFEELWCYYLALTPALDG</sequence>
<dbReference type="Proteomes" id="UP001610432">
    <property type="component" value="Unassembled WGS sequence"/>
</dbReference>
<name>A0ABR4LZZ1_9EURO</name>
<dbReference type="GeneID" id="98143506"/>
<dbReference type="EMBL" id="JBFXLQ010000007">
    <property type="protein sequence ID" value="KAL2870127.1"/>
    <property type="molecule type" value="Genomic_DNA"/>
</dbReference>
<evidence type="ECO:0000313" key="2">
    <source>
        <dbReference type="Proteomes" id="UP001610432"/>
    </source>
</evidence>